<evidence type="ECO:0000256" key="2">
    <source>
        <dbReference type="ARBA" id="ARBA00022603"/>
    </source>
</evidence>
<protein>
    <recommendedName>
        <fullName evidence="1">site-specific DNA-methyltransferase (adenine-specific)</fullName>
        <ecNumber evidence="1">2.1.1.72</ecNumber>
    </recommendedName>
</protein>
<dbReference type="Gene3D" id="3.40.50.150">
    <property type="entry name" value="Vaccinia Virus protein VP39"/>
    <property type="match status" value="2"/>
</dbReference>
<evidence type="ECO:0000256" key="5">
    <source>
        <dbReference type="ARBA" id="ARBA00047942"/>
    </source>
</evidence>
<organism evidence="9 10">
    <name type="scientific">Thermogemmatispora aurantia</name>
    <dbReference type="NCBI Taxonomy" id="2045279"/>
    <lineage>
        <taxon>Bacteria</taxon>
        <taxon>Bacillati</taxon>
        <taxon>Chloroflexota</taxon>
        <taxon>Ktedonobacteria</taxon>
        <taxon>Thermogemmatisporales</taxon>
        <taxon>Thermogemmatisporaceae</taxon>
        <taxon>Thermogemmatispora</taxon>
    </lineage>
</organism>
<dbReference type="SUPFAM" id="SSF53335">
    <property type="entry name" value="S-adenosyl-L-methionine-dependent methyltransferases"/>
    <property type="match status" value="1"/>
</dbReference>
<proteinExistence type="predicted"/>
<dbReference type="Pfam" id="PF07669">
    <property type="entry name" value="Eco57I"/>
    <property type="match status" value="1"/>
</dbReference>
<evidence type="ECO:0000256" key="1">
    <source>
        <dbReference type="ARBA" id="ARBA00011900"/>
    </source>
</evidence>
<evidence type="ECO:0000313" key="9">
    <source>
        <dbReference type="EMBL" id="GER85664.1"/>
    </source>
</evidence>
<gene>
    <name evidence="9" type="ORF">KTAU_42980</name>
</gene>
<evidence type="ECO:0000256" key="7">
    <source>
        <dbReference type="SAM" id="MobiDB-lite"/>
    </source>
</evidence>
<keyword evidence="2" id="KW-0489">Methyltransferase</keyword>
<feature type="compositionally biased region" description="Low complexity" evidence="7">
    <location>
        <begin position="651"/>
        <end position="666"/>
    </location>
</feature>
<sequence length="1340" mass="153270">MPETRQLPLIARHNNQRLFSDYFLDEVLPTQSEWQALIPRAQRVQEELRRLYERFRPLQKTANEAQTEHEWIQPVLETLGHVFTVQPSLQVPGGTQKPDYVFFASEAERVACQGLPLDEHASERGALAVGDAKHWDRPLDQMARSASEAFSNKNPSWQIFFYLLHSGLSWGLLTNGRKWRLYHRSTAHKLDVFYEVDLPELLENADPAQFLYFYAFFRPAAFHPADPLSLDRLLTASGESVQRVRENLREQVYDALRLIAQGLFQFPRNELAPTPENRRLVYEHALILLYRLLFLFYAEARQLLPMESGTIYSKRFSLRKLAEQVSRLLQEKTALPNVALVWAHLRTLFESLHAGNRLMGVSVFDGGLFDPQKAPFLEQFAVGDEALCQALELLAYAPDPHDRSRKVPIDYRDLSERHLGTIYEGLLEYTLYVAEEPMAELQATSEVVPLSQVNGRAVARRYEPGEVYLVTDSGQRKLTGSYYTPDFVVKYMVERTLQPVLAEALRGARSQEERIARVLGINVLDPAMGSGHFLVEALEFLARSLVELGAVPEERTGETDVVYWKRRVVQQCLYGVDANPLAVELAKLSLWLATAAREYPLSFLDHHLRPGNALVGSWLAEAAAGRHPLAGRSTTAAETGPGSNGRRGRARAGNARGASAPTAQGRARADGGDGTGSNGEVPEETPAPLQLVLLEDATFRDDLGAALQWVSEIEGTEGRSLAEVRRQEEAYARLHSHFTAKYQGVLDLATALFYGVEVEEGWWGWVTAYAVGKPEASLYERQALRLLDAAEALRRQRLFFHWELEFPEVFFSPDGRPLGERAGFDVVIGNPPYVRQEKLAEDKPFFQEHYAVYHGQADLFVYFFEQGLRLLRPGGRLAYISSNSWLRANYATALRHLLRTQMTVEELIDLGNTRIFADAPDLSPAIQIVRKAPPTPDSQAQVAVFSRSEGIRDFARRLEERRFAVTIGDQPDSGWQLRSDASRRLFGRLLAQGRPLKEVVAGRIYYGIKTGLNEAFIVDTATRERLLQADPDSAALLKPLVRGEDLRPWYQEDEGRWLICLPSGWTRATFPRAEEGEAVAWQEFAGRYPHLAAHLEPFAEAARKRHDKGQFWWELRPCDYYDAFETTKIFWPDICRQPRFSWGEAGLYTTNTGYFIPSDRYDLLGILNSRFIWFIIINTSQPLAERRGALLYRLFTQYMEHLPIPELSEEQRQRIGTLARQLTEVARRRYSLRRRTTQRIIRDLGAGQQKLSERLSEWWTLSFDAFREELRRSFKRDIPLKERDDWEALLSERRQEIEQLTAEIVRLETALNQAVYDLFALDETERTLIDEETAYRYGEW</sequence>
<dbReference type="PROSITE" id="PS00092">
    <property type="entry name" value="N6_MTASE"/>
    <property type="match status" value="1"/>
</dbReference>
<dbReference type="PANTHER" id="PTHR33841:SF1">
    <property type="entry name" value="DNA METHYLTRANSFERASE A"/>
    <property type="match status" value="1"/>
</dbReference>
<feature type="domain" description="Type II methyltransferase M.TaqI-like" evidence="8">
    <location>
        <begin position="571"/>
        <end position="916"/>
    </location>
</feature>
<dbReference type="GO" id="GO:0009007">
    <property type="term" value="F:site-specific DNA-methyltransferase (adenine-specific) activity"/>
    <property type="evidence" value="ECO:0007669"/>
    <property type="project" value="UniProtKB-EC"/>
</dbReference>
<evidence type="ECO:0000313" key="10">
    <source>
        <dbReference type="Proteomes" id="UP000334820"/>
    </source>
</evidence>
<dbReference type="Proteomes" id="UP000334820">
    <property type="component" value="Unassembled WGS sequence"/>
</dbReference>
<dbReference type="EMBL" id="BKZV01000009">
    <property type="protein sequence ID" value="GER85664.1"/>
    <property type="molecule type" value="Genomic_DNA"/>
</dbReference>
<dbReference type="EC" id="2.1.1.72" evidence="1"/>
<keyword evidence="3" id="KW-0808">Transferase</keyword>
<comment type="catalytic activity">
    <reaction evidence="5">
        <text>a 2'-deoxyadenosine in DNA + S-adenosyl-L-methionine = an N(6)-methyl-2'-deoxyadenosine in DNA + S-adenosyl-L-homocysteine + H(+)</text>
        <dbReference type="Rhea" id="RHEA:15197"/>
        <dbReference type="Rhea" id="RHEA-COMP:12418"/>
        <dbReference type="Rhea" id="RHEA-COMP:12419"/>
        <dbReference type="ChEBI" id="CHEBI:15378"/>
        <dbReference type="ChEBI" id="CHEBI:57856"/>
        <dbReference type="ChEBI" id="CHEBI:59789"/>
        <dbReference type="ChEBI" id="CHEBI:90615"/>
        <dbReference type="ChEBI" id="CHEBI:90616"/>
        <dbReference type="EC" id="2.1.1.72"/>
    </reaction>
</comment>
<dbReference type="GO" id="GO:0003676">
    <property type="term" value="F:nucleic acid binding"/>
    <property type="evidence" value="ECO:0007669"/>
    <property type="project" value="InterPro"/>
</dbReference>
<keyword evidence="4" id="KW-0949">S-adenosyl-L-methionine</keyword>
<reference evidence="9 10" key="1">
    <citation type="journal article" date="2019" name="Int. J. Syst. Evol. Microbiol.">
        <title>Thermogemmatispora aurantia sp. nov. and Thermogemmatispora argillosa sp. nov., within the class Ktedonobacteria, and emended description of the genus Thermogemmatispora.</title>
        <authorList>
            <person name="Zheng Y."/>
            <person name="Wang C.M."/>
            <person name="Sakai Y."/>
            <person name="Abe K."/>
            <person name="Yokota A."/>
            <person name="Yabe S."/>
        </authorList>
    </citation>
    <scope>NUCLEOTIDE SEQUENCE [LARGE SCALE GENOMIC DNA]</scope>
    <source>
        <strain evidence="9 10">A1-2</strain>
    </source>
</reference>
<name>A0A5J4KAR9_9CHLR</name>
<dbReference type="GO" id="GO:0006304">
    <property type="term" value="P:DNA modification"/>
    <property type="evidence" value="ECO:0007669"/>
    <property type="project" value="InterPro"/>
</dbReference>
<dbReference type="InterPro" id="IPR011639">
    <property type="entry name" value="MethylTrfase_TaqI-like_dom"/>
</dbReference>
<dbReference type="PANTHER" id="PTHR33841">
    <property type="entry name" value="DNA METHYLTRANSFERASE YEEA-RELATED"/>
    <property type="match status" value="1"/>
</dbReference>
<evidence type="ECO:0000256" key="6">
    <source>
        <dbReference type="SAM" id="Coils"/>
    </source>
</evidence>
<dbReference type="RefSeq" id="WP_151730101.1">
    <property type="nucleotide sequence ID" value="NZ_BKZV01000009.1"/>
</dbReference>
<dbReference type="InterPro" id="IPR002052">
    <property type="entry name" value="DNA_methylase_N6_adenine_CS"/>
</dbReference>
<comment type="caution">
    <text evidence="9">The sequence shown here is derived from an EMBL/GenBank/DDBJ whole genome shotgun (WGS) entry which is preliminary data.</text>
</comment>
<accession>A0A5J4KAR9</accession>
<dbReference type="PRINTS" id="PR00507">
    <property type="entry name" value="N12N6MTFRASE"/>
</dbReference>
<feature type="region of interest" description="Disordered" evidence="7">
    <location>
        <begin position="629"/>
        <end position="684"/>
    </location>
</feature>
<keyword evidence="10" id="KW-1185">Reference proteome</keyword>
<feature type="coiled-coil region" evidence="6">
    <location>
        <begin position="1283"/>
        <end position="1317"/>
    </location>
</feature>
<dbReference type="InterPro" id="IPR029063">
    <property type="entry name" value="SAM-dependent_MTases_sf"/>
</dbReference>
<dbReference type="InterPro" id="IPR050953">
    <property type="entry name" value="N4_N6_ade-DNA_methylase"/>
</dbReference>
<evidence type="ECO:0000256" key="3">
    <source>
        <dbReference type="ARBA" id="ARBA00022679"/>
    </source>
</evidence>
<evidence type="ECO:0000259" key="8">
    <source>
        <dbReference type="Pfam" id="PF07669"/>
    </source>
</evidence>
<keyword evidence="6" id="KW-0175">Coiled coil</keyword>
<evidence type="ECO:0000256" key="4">
    <source>
        <dbReference type="ARBA" id="ARBA00022691"/>
    </source>
</evidence>
<dbReference type="GO" id="GO:0032259">
    <property type="term" value="P:methylation"/>
    <property type="evidence" value="ECO:0007669"/>
    <property type="project" value="UniProtKB-KW"/>
</dbReference>